<feature type="domain" description="DUF4325" evidence="1">
    <location>
        <begin position="282"/>
        <end position="336"/>
    </location>
</feature>
<dbReference type="AlphaFoldDB" id="A0A1G2EF83"/>
<sequence length="349" mass="39881">MFTRDQILKIAKERGKLYSKDLVGQFKVSRQYANLLISSLVADNKLIKFGSTRKAFYVLPEYAQAHQEIFPIRYIKAFKNEGLEEHKVLDQIGQILPTLKDLPENVRSIFIYAFSEMLNNAIEHSKSVRIGVEVLILNKMLSFIIQDSGIGVFRNVMKQRGLKSETEAIQDILKGKTTTTPKSHSGEGIFFTSKVGDIFILDSFGYQLIVNNETPDVFVKTVKKIKRGTRVMFKMSATSERHLSEVFKKYTNLAGESGYGFDKTEIRVKLYAIGGVHISRSQARRVLSGLEKFKIIIFDFDKVPTVGQAFADEVFRVFHHKYPQIKLEAENMDEGVKFMVERAQNEAER</sequence>
<protein>
    <recommendedName>
        <fullName evidence="1">DUF4325 domain-containing protein</fullName>
    </recommendedName>
</protein>
<name>A0A1G2EF83_9BACT</name>
<evidence type="ECO:0000313" key="3">
    <source>
        <dbReference type="Proteomes" id="UP000176406"/>
    </source>
</evidence>
<dbReference type="SUPFAM" id="SSF55874">
    <property type="entry name" value="ATPase domain of HSP90 chaperone/DNA topoisomerase II/histidine kinase"/>
    <property type="match status" value="1"/>
</dbReference>
<reference evidence="2 3" key="1">
    <citation type="journal article" date="2016" name="Nat. Commun.">
        <title>Thousands of microbial genomes shed light on interconnected biogeochemical processes in an aquifer system.</title>
        <authorList>
            <person name="Anantharaman K."/>
            <person name="Brown C.T."/>
            <person name="Hug L.A."/>
            <person name="Sharon I."/>
            <person name="Castelle C.J."/>
            <person name="Probst A.J."/>
            <person name="Thomas B.C."/>
            <person name="Singh A."/>
            <person name="Wilkins M.J."/>
            <person name="Karaoz U."/>
            <person name="Brodie E.L."/>
            <person name="Williams K.H."/>
            <person name="Hubbard S.S."/>
            <person name="Banfield J.F."/>
        </authorList>
    </citation>
    <scope>NUCLEOTIDE SEQUENCE [LARGE SCALE GENOMIC DNA]</scope>
</reference>
<dbReference type="InterPro" id="IPR036890">
    <property type="entry name" value="HATPase_C_sf"/>
</dbReference>
<comment type="caution">
    <text evidence="2">The sequence shown here is derived from an EMBL/GenBank/DDBJ whole genome shotgun (WGS) entry which is preliminary data.</text>
</comment>
<dbReference type="Pfam" id="PF14213">
    <property type="entry name" value="DUF4325"/>
    <property type="match status" value="1"/>
</dbReference>
<evidence type="ECO:0000313" key="2">
    <source>
        <dbReference type="EMBL" id="OGZ23848.1"/>
    </source>
</evidence>
<dbReference type="EMBL" id="MHMG01000005">
    <property type="protein sequence ID" value="OGZ23848.1"/>
    <property type="molecule type" value="Genomic_DNA"/>
</dbReference>
<evidence type="ECO:0000259" key="1">
    <source>
        <dbReference type="Pfam" id="PF14213"/>
    </source>
</evidence>
<organism evidence="2 3">
    <name type="scientific">Candidatus Nealsonbacteria bacterium RIFCSPLOWO2_01_FULL_41_9</name>
    <dbReference type="NCBI Taxonomy" id="1801671"/>
    <lineage>
        <taxon>Bacteria</taxon>
        <taxon>Candidatus Nealsoniibacteriota</taxon>
    </lineage>
</organism>
<gene>
    <name evidence="2" type="ORF">A3A08_01675</name>
</gene>
<accession>A0A1G2EF83</accession>
<dbReference type="Gene3D" id="3.30.565.10">
    <property type="entry name" value="Histidine kinase-like ATPase, C-terminal domain"/>
    <property type="match status" value="1"/>
</dbReference>
<dbReference type="Proteomes" id="UP000176406">
    <property type="component" value="Unassembled WGS sequence"/>
</dbReference>
<proteinExistence type="predicted"/>
<dbReference type="InterPro" id="IPR025474">
    <property type="entry name" value="DUF4325"/>
</dbReference>